<gene>
    <name evidence="3" type="ORF">B0I03_101372</name>
</gene>
<dbReference type="RefSeq" id="WP_111565770.1">
    <property type="nucleotide sequence ID" value="NZ_QLMI01000001.1"/>
</dbReference>
<comment type="caution">
    <text evidence="3">The sequence shown here is derived from an EMBL/GenBank/DDBJ whole genome shotgun (WGS) entry which is preliminary data.</text>
</comment>
<dbReference type="OrthoDB" id="1419899at2"/>
<evidence type="ECO:0000259" key="2">
    <source>
        <dbReference type="Pfam" id="PF13648"/>
    </source>
</evidence>
<dbReference type="AlphaFoldDB" id="A0A327YVV5"/>
<dbReference type="InterPro" id="IPR024311">
    <property type="entry name" value="Lipocalin-like"/>
</dbReference>
<evidence type="ECO:0000313" key="4">
    <source>
        <dbReference type="Proteomes" id="UP000249620"/>
    </source>
</evidence>
<keyword evidence="4" id="KW-1185">Reference proteome</keyword>
<protein>
    <submittedName>
        <fullName evidence="3">Lipocalin-like protein</fullName>
    </submittedName>
</protein>
<proteinExistence type="predicted"/>
<evidence type="ECO:0000256" key="1">
    <source>
        <dbReference type="SAM" id="SignalP"/>
    </source>
</evidence>
<accession>A0A327YVV5</accession>
<feature type="signal peptide" evidence="1">
    <location>
        <begin position="1"/>
        <end position="22"/>
    </location>
</feature>
<sequence length="143" mass="16082">MKKRVLLFVSIVSLSLTFNSCSKDDDNGSSTSGNIAGKWIYLKQGEIVGGEEVLYPYENSCSSENDFTQIYSNGTLRDVYYNSTCSESIDNATWTRSGNMITVSYGPGESSTSEIIELTSTKLKVKYYDEVDEIYYLTEFLRD</sequence>
<keyword evidence="1" id="KW-0732">Signal</keyword>
<organism evidence="3 4">
    <name type="scientific">Flavobacterium aquaticum</name>
    <dbReference type="NCBI Taxonomy" id="1236486"/>
    <lineage>
        <taxon>Bacteria</taxon>
        <taxon>Pseudomonadati</taxon>
        <taxon>Bacteroidota</taxon>
        <taxon>Flavobacteriia</taxon>
        <taxon>Flavobacteriales</taxon>
        <taxon>Flavobacteriaceae</taxon>
        <taxon>Flavobacterium</taxon>
    </lineage>
</organism>
<reference evidence="3 4" key="1">
    <citation type="submission" date="2018-06" db="EMBL/GenBank/DDBJ databases">
        <title>Genomic Encyclopedia of Type Strains, Phase III (KMG-III): the genomes of soil and plant-associated and newly described type strains.</title>
        <authorList>
            <person name="Whitman W."/>
        </authorList>
    </citation>
    <scope>NUCLEOTIDE SEQUENCE [LARGE SCALE GENOMIC DNA]</scope>
    <source>
        <strain evidence="3 4">CGMCC 1.12398</strain>
    </source>
</reference>
<dbReference type="Proteomes" id="UP000249620">
    <property type="component" value="Unassembled WGS sequence"/>
</dbReference>
<name>A0A327YVV5_9FLAO</name>
<feature type="domain" description="Lipocalin-like" evidence="2">
    <location>
        <begin position="36"/>
        <end position="124"/>
    </location>
</feature>
<dbReference type="Pfam" id="PF13648">
    <property type="entry name" value="Lipocalin_4"/>
    <property type="match status" value="1"/>
</dbReference>
<evidence type="ECO:0000313" key="3">
    <source>
        <dbReference type="EMBL" id="RAK25210.1"/>
    </source>
</evidence>
<dbReference type="EMBL" id="QLMI01000001">
    <property type="protein sequence ID" value="RAK25210.1"/>
    <property type="molecule type" value="Genomic_DNA"/>
</dbReference>
<feature type="chain" id="PRO_5016326397" evidence="1">
    <location>
        <begin position="23"/>
        <end position="143"/>
    </location>
</feature>